<evidence type="ECO:0000313" key="2">
    <source>
        <dbReference type="Proteomes" id="UP000018888"/>
    </source>
</evidence>
<dbReference type="AlphaFoldDB" id="A0A2P4QQG6"/>
<reference evidence="1 2" key="2">
    <citation type="journal article" date="2018" name="New Phytol.">
        <title>High intraspecific genome diversity in the model arbuscular mycorrhizal symbiont Rhizophagus irregularis.</title>
        <authorList>
            <person name="Chen E.C.H."/>
            <person name="Morin E."/>
            <person name="Beaudet D."/>
            <person name="Noel J."/>
            <person name="Yildirir G."/>
            <person name="Ndikumana S."/>
            <person name="Charron P."/>
            <person name="St-Onge C."/>
            <person name="Giorgi J."/>
            <person name="Kruger M."/>
            <person name="Marton T."/>
            <person name="Ropars J."/>
            <person name="Grigoriev I.V."/>
            <person name="Hainaut M."/>
            <person name="Henrissat B."/>
            <person name="Roux C."/>
            <person name="Martin F."/>
            <person name="Corradi N."/>
        </authorList>
    </citation>
    <scope>NUCLEOTIDE SEQUENCE [LARGE SCALE GENOMIC DNA]</scope>
    <source>
        <strain evidence="1 2">DAOM 197198</strain>
    </source>
</reference>
<evidence type="ECO:0000313" key="1">
    <source>
        <dbReference type="EMBL" id="POG79903.1"/>
    </source>
</evidence>
<organism evidence="1 2">
    <name type="scientific">Rhizophagus irregularis (strain DAOM 181602 / DAOM 197198 / MUCL 43194)</name>
    <name type="common">Arbuscular mycorrhizal fungus</name>
    <name type="synonym">Glomus intraradices</name>
    <dbReference type="NCBI Taxonomy" id="747089"/>
    <lineage>
        <taxon>Eukaryota</taxon>
        <taxon>Fungi</taxon>
        <taxon>Fungi incertae sedis</taxon>
        <taxon>Mucoromycota</taxon>
        <taxon>Glomeromycotina</taxon>
        <taxon>Glomeromycetes</taxon>
        <taxon>Glomerales</taxon>
        <taxon>Glomeraceae</taxon>
        <taxon>Rhizophagus</taxon>
    </lineage>
</organism>
<name>A0A2P4QQG6_RHIID</name>
<protein>
    <submittedName>
        <fullName evidence="1">Uncharacterized protein</fullName>
    </submittedName>
</protein>
<accession>A0A2P4QQG6</accession>
<gene>
    <name evidence="1" type="ORF">GLOIN_2v1471919</name>
</gene>
<keyword evidence="2" id="KW-1185">Reference proteome</keyword>
<proteinExistence type="predicted"/>
<reference evidence="1 2" key="1">
    <citation type="journal article" date="2013" name="Proc. Natl. Acad. Sci. U.S.A.">
        <title>Genome of an arbuscular mycorrhizal fungus provides insight into the oldest plant symbiosis.</title>
        <authorList>
            <person name="Tisserant E."/>
            <person name="Malbreil M."/>
            <person name="Kuo A."/>
            <person name="Kohler A."/>
            <person name="Symeonidi A."/>
            <person name="Balestrini R."/>
            <person name="Charron P."/>
            <person name="Duensing N."/>
            <person name="Frei Dit Frey N."/>
            <person name="Gianinazzi-Pearson V."/>
            <person name="Gilbert L.B."/>
            <person name="Handa Y."/>
            <person name="Herr J.R."/>
            <person name="Hijri M."/>
            <person name="Koul R."/>
            <person name="Kawaguchi M."/>
            <person name="Krajinski F."/>
            <person name="Lammers P.J."/>
            <person name="Masclaux F.G."/>
            <person name="Murat C."/>
            <person name="Morin E."/>
            <person name="Ndikumana S."/>
            <person name="Pagni M."/>
            <person name="Petitpierre D."/>
            <person name="Requena N."/>
            <person name="Rosikiewicz P."/>
            <person name="Riley R."/>
            <person name="Saito K."/>
            <person name="San Clemente H."/>
            <person name="Shapiro H."/>
            <person name="van Tuinen D."/>
            <person name="Becard G."/>
            <person name="Bonfante P."/>
            <person name="Paszkowski U."/>
            <person name="Shachar-Hill Y.Y."/>
            <person name="Tuskan G.A."/>
            <person name="Young P.W."/>
            <person name="Sanders I.R."/>
            <person name="Henrissat B."/>
            <person name="Rensing S.A."/>
            <person name="Grigoriev I.V."/>
            <person name="Corradi N."/>
            <person name="Roux C."/>
            <person name="Martin F."/>
        </authorList>
    </citation>
    <scope>NUCLEOTIDE SEQUENCE [LARGE SCALE GENOMIC DNA]</scope>
    <source>
        <strain evidence="1 2">DAOM 197198</strain>
    </source>
</reference>
<dbReference type="Proteomes" id="UP000018888">
    <property type="component" value="Unassembled WGS sequence"/>
</dbReference>
<dbReference type="EMBL" id="AUPC02000021">
    <property type="protein sequence ID" value="POG79903.1"/>
    <property type="molecule type" value="Genomic_DNA"/>
</dbReference>
<comment type="caution">
    <text evidence="1">The sequence shown here is derived from an EMBL/GenBank/DDBJ whole genome shotgun (WGS) entry which is preliminary data.</text>
</comment>
<sequence>MRLLSTTLSDELQIDFKIIRCGAHSIALVVNAGLGKFKPIIDKVRAFIIEVLFHFGGSCEIGDGNSTFDFWDSYFYFWVTSRSDKSSIRSYCIGVEILDSRTNTWLLGFRFDGTLDGPNLFKLLRLNTISLMRCCDGLFTTARCCHHLGHKGKEKYIKNSVRYETKFLSVETRKKSSLKSRGKFELFYTSWGFTNFYVILKYYWYF</sequence>